<organism evidence="2 3">
    <name type="scientific">Methylopila jiangsuensis</name>
    <dbReference type="NCBI Taxonomy" id="586230"/>
    <lineage>
        <taxon>Bacteria</taxon>
        <taxon>Pseudomonadati</taxon>
        <taxon>Pseudomonadota</taxon>
        <taxon>Alphaproteobacteria</taxon>
        <taxon>Hyphomicrobiales</taxon>
        <taxon>Methylopilaceae</taxon>
        <taxon>Methylopila</taxon>
    </lineage>
</organism>
<dbReference type="RefSeq" id="WP_271205848.1">
    <property type="nucleotide sequence ID" value="NZ_BSFK01000016.1"/>
</dbReference>
<reference evidence="2" key="1">
    <citation type="journal article" date="2014" name="Int. J. Syst. Evol. Microbiol.">
        <title>Complete genome sequence of Corynebacterium casei LMG S-19264T (=DSM 44701T), isolated from a smear-ripened cheese.</title>
        <authorList>
            <consortium name="US DOE Joint Genome Institute (JGI-PGF)"/>
            <person name="Walter F."/>
            <person name="Albersmeier A."/>
            <person name="Kalinowski J."/>
            <person name="Ruckert C."/>
        </authorList>
    </citation>
    <scope>NUCLEOTIDE SEQUENCE</scope>
    <source>
        <strain evidence="2">VKM B-2555</strain>
    </source>
</reference>
<dbReference type="EMBL" id="BSFK01000016">
    <property type="protein sequence ID" value="GLK78028.1"/>
    <property type="molecule type" value="Genomic_DNA"/>
</dbReference>
<evidence type="ECO:0000256" key="1">
    <source>
        <dbReference type="SAM" id="MobiDB-lite"/>
    </source>
</evidence>
<dbReference type="Proteomes" id="UP001143364">
    <property type="component" value="Unassembled WGS sequence"/>
</dbReference>
<keyword evidence="3" id="KW-1185">Reference proteome</keyword>
<proteinExistence type="predicted"/>
<gene>
    <name evidence="2" type="ORF">GCM10008171_32820</name>
</gene>
<evidence type="ECO:0008006" key="4">
    <source>
        <dbReference type="Google" id="ProtNLM"/>
    </source>
</evidence>
<sequence length="186" mass="20463">MASKRDKPIDWQGIERDFIAGVMSVREMARWYGVDEKAIRKKAQQSGWIRKQAAPHLRADRARPIEPSEIIPPASENPEALADRGRTIATRLMDELESVTAHIGEIEDMICAEESDPRRRQALLKAVSLGERTQTLKNLSAAVKTLNETAAPAGKKAQRQASAERAAGSGGKYAPPPPPRLVVDNH</sequence>
<protein>
    <recommendedName>
        <fullName evidence="4">Terminase small subunit</fullName>
    </recommendedName>
</protein>
<reference evidence="2" key="2">
    <citation type="submission" date="2023-01" db="EMBL/GenBank/DDBJ databases">
        <authorList>
            <person name="Sun Q."/>
            <person name="Evtushenko L."/>
        </authorList>
    </citation>
    <scope>NUCLEOTIDE SEQUENCE</scope>
    <source>
        <strain evidence="2">VKM B-2555</strain>
    </source>
</reference>
<dbReference type="AlphaFoldDB" id="A0A9W6N558"/>
<evidence type="ECO:0000313" key="3">
    <source>
        <dbReference type="Proteomes" id="UP001143364"/>
    </source>
</evidence>
<comment type="caution">
    <text evidence="2">The sequence shown here is derived from an EMBL/GenBank/DDBJ whole genome shotgun (WGS) entry which is preliminary data.</text>
</comment>
<feature type="region of interest" description="Disordered" evidence="1">
    <location>
        <begin position="149"/>
        <end position="186"/>
    </location>
</feature>
<accession>A0A9W6N558</accession>
<evidence type="ECO:0000313" key="2">
    <source>
        <dbReference type="EMBL" id="GLK78028.1"/>
    </source>
</evidence>
<name>A0A9W6N558_9HYPH</name>